<dbReference type="InterPro" id="IPR050447">
    <property type="entry name" value="Erg6_SMT_methyltransf"/>
</dbReference>
<proteinExistence type="predicted"/>
<evidence type="ECO:0000313" key="4">
    <source>
        <dbReference type="Proteomes" id="UP001501585"/>
    </source>
</evidence>
<dbReference type="SUPFAM" id="SSF53335">
    <property type="entry name" value="S-adenosyl-L-methionine-dependent methyltransferases"/>
    <property type="match status" value="1"/>
</dbReference>
<comment type="caution">
    <text evidence="3">The sequence shown here is derived from an EMBL/GenBank/DDBJ whole genome shotgun (WGS) entry which is preliminary data.</text>
</comment>
<dbReference type="CDD" id="cd02440">
    <property type="entry name" value="AdoMet_MTases"/>
    <property type="match status" value="1"/>
</dbReference>
<dbReference type="Pfam" id="PF08241">
    <property type="entry name" value="Methyltransf_11"/>
    <property type="match status" value="1"/>
</dbReference>
<evidence type="ECO:0000256" key="1">
    <source>
        <dbReference type="ARBA" id="ARBA00022679"/>
    </source>
</evidence>
<accession>A0ABP5EEV0</accession>
<organism evidence="3 4">
    <name type="scientific">Nocardiopsis rhodophaea</name>
    <dbReference type="NCBI Taxonomy" id="280238"/>
    <lineage>
        <taxon>Bacteria</taxon>
        <taxon>Bacillati</taxon>
        <taxon>Actinomycetota</taxon>
        <taxon>Actinomycetes</taxon>
        <taxon>Streptosporangiales</taxon>
        <taxon>Nocardiopsidaceae</taxon>
        <taxon>Nocardiopsis</taxon>
    </lineage>
</organism>
<reference evidence="4" key="1">
    <citation type="journal article" date="2019" name="Int. J. Syst. Evol. Microbiol.">
        <title>The Global Catalogue of Microorganisms (GCM) 10K type strain sequencing project: providing services to taxonomists for standard genome sequencing and annotation.</title>
        <authorList>
            <consortium name="The Broad Institute Genomics Platform"/>
            <consortium name="The Broad Institute Genome Sequencing Center for Infectious Disease"/>
            <person name="Wu L."/>
            <person name="Ma J."/>
        </authorList>
    </citation>
    <scope>NUCLEOTIDE SEQUENCE [LARGE SCALE GENOMIC DNA]</scope>
    <source>
        <strain evidence="4">JCM 15313</strain>
    </source>
</reference>
<evidence type="ECO:0000259" key="2">
    <source>
        <dbReference type="Pfam" id="PF08241"/>
    </source>
</evidence>
<keyword evidence="4" id="KW-1185">Reference proteome</keyword>
<dbReference type="Gene3D" id="3.40.50.150">
    <property type="entry name" value="Vaccinia Virus protein VP39"/>
    <property type="match status" value="1"/>
</dbReference>
<dbReference type="InterPro" id="IPR029063">
    <property type="entry name" value="SAM-dependent_MTases_sf"/>
</dbReference>
<feature type="domain" description="Methyltransferase type 11" evidence="2">
    <location>
        <begin position="79"/>
        <end position="179"/>
    </location>
</feature>
<keyword evidence="1" id="KW-0808">Transferase</keyword>
<dbReference type="RefSeq" id="WP_344162138.1">
    <property type="nucleotide sequence ID" value="NZ_BAAAPC010000009.1"/>
</dbReference>
<dbReference type="EMBL" id="BAAAPC010000009">
    <property type="protein sequence ID" value="GAA1996196.1"/>
    <property type="molecule type" value="Genomic_DNA"/>
</dbReference>
<evidence type="ECO:0000313" key="3">
    <source>
        <dbReference type="EMBL" id="GAA1996196.1"/>
    </source>
</evidence>
<name>A0ABP5EEV0_9ACTN</name>
<dbReference type="PANTHER" id="PTHR44068">
    <property type="entry name" value="ZGC:194242"/>
    <property type="match status" value="1"/>
</dbReference>
<gene>
    <name evidence="3" type="ORF">GCM10009799_23460</name>
</gene>
<protein>
    <recommendedName>
        <fullName evidence="2">Methyltransferase type 11 domain-containing protein</fullName>
    </recommendedName>
</protein>
<dbReference type="Proteomes" id="UP001501585">
    <property type="component" value="Unassembled WGS sequence"/>
</dbReference>
<sequence>MTDTSPTEGRDALLASMYGVEDLSSFSLFSGNFINFGYWADDVLATGEPITVAQRTRSQEDLYRVVAQRLAIGPDDVLLEVGCGIGVGSALVLSEFDPAEVHGLDLSPDQLARAERLNSETLRAHPKRLVFQRGSALDMPWPDGSFSGIYSVEAAQHFGGLTAFAREAYRVLRPGGRLALATFFSPDGQGPAHLAALIATVRSGVDVVRPVGSFTTGLADAGFVDVRAESIGDHVWRGFDTWMDQTEHRNSWGRNWLRGYREGWIDYYLVTARVAADAGTR</sequence>
<dbReference type="PANTHER" id="PTHR44068:SF11">
    <property type="entry name" value="GERANYL DIPHOSPHATE 2-C-METHYLTRANSFERASE"/>
    <property type="match status" value="1"/>
</dbReference>
<dbReference type="InterPro" id="IPR013216">
    <property type="entry name" value="Methyltransf_11"/>
</dbReference>